<sequence length="65" mass="7084">MPELVPVPAQVPLPEADGLLLAGLVEFDARAADDVSPWLKRRQASFGTPNCVSPWLRCHSETLSK</sequence>
<reference evidence="1 2" key="1">
    <citation type="submission" date="2015-02" db="EMBL/GenBank/DDBJ databases">
        <title>Genome sequene of Rhodovulum sulfidophilum DSM 2351.</title>
        <authorList>
            <person name="Nagao N."/>
        </authorList>
    </citation>
    <scope>NUCLEOTIDE SEQUENCE [LARGE SCALE GENOMIC DNA]</scope>
    <source>
        <strain evidence="1 2">DSM 2351</strain>
    </source>
</reference>
<name>A0A0D6B2K6_RHOSU</name>
<proteinExistence type="predicted"/>
<gene>
    <name evidence="1" type="primary">merC</name>
    <name evidence="1" type="ORF">NHU_02173</name>
</gene>
<evidence type="ECO:0000313" key="1">
    <source>
        <dbReference type="EMBL" id="BAQ69327.1"/>
    </source>
</evidence>
<protein>
    <submittedName>
        <fullName evidence="1">MerC protein</fullName>
    </submittedName>
</protein>
<organism evidence="1 2">
    <name type="scientific">Rhodovulum sulfidophilum</name>
    <name type="common">Rhodobacter sulfidophilus</name>
    <dbReference type="NCBI Taxonomy" id="35806"/>
    <lineage>
        <taxon>Bacteria</taxon>
        <taxon>Pseudomonadati</taxon>
        <taxon>Pseudomonadota</taxon>
        <taxon>Alphaproteobacteria</taxon>
        <taxon>Rhodobacterales</taxon>
        <taxon>Paracoccaceae</taxon>
        <taxon>Rhodovulum</taxon>
    </lineage>
</organism>
<dbReference type="Proteomes" id="UP000064912">
    <property type="component" value="Chromosome"/>
</dbReference>
<accession>A0A0D6B2K6</accession>
<dbReference type="KEGG" id="rsu:NHU_02173"/>
<dbReference type="EMBL" id="AP014800">
    <property type="protein sequence ID" value="BAQ69327.1"/>
    <property type="molecule type" value="Genomic_DNA"/>
</dbReference>
<evidence type="ECO:0000313" key="2">
    <source>
        <dbReference type="Proteomes" id="UP000064912"/>
    </source>
</evidence>
<dbReference type="AlphaFoldDB" id="A0A0D6B2K6"/>